<evidence type="ECO:0000256" key="7">
    <source>
        <dbReference type="ARBA" id="ARBA00023136"/>
    </source>
</evidence>
<evidence type="ECO:0000256" key="11">
    <source>
        <dbReference type="RuleBase" id="RU003357"/>
    </source>
</evidence>
<evidence type="ECO:0000256" key="4">
    <source>
        <dbReference type="ARBA" id="ARBA00022452"/>
    </source>
</evidence>
<dbReference type="NCBIfam" id="TIGR01783">
    <property type="entry name" value="TonB-siderophor"/>
    <property type="match status" value="1"/>
</dbReference>
<comment type="subcellular location">
    <subcellularLocation>
        <location evidence="1 10">Cell outer membrane</location>
        <topology evidence="1 10">Multi-pass membrane protein</topology>
    </subcellularLocation>
</comment>
<organism evidence="15 16">
    <name type="scientific">Rubritalea halochordaticola</name>
    <dbReference type="NCBI Taxonomy" id="714537"/>
    <lineage>
        <taxon>Bacteria</taxon>
        <taxon>Pseudomonadati</taxon>
        <taxon>Verrucomicrobiota</taxon>
        <taxon>Verrucomicrobiia</taxon>
        <taxon>Verrucomicrobiales</taxon>
        <taxon>Rubritaleaceae</taxon>
        <taxon>Rubritalea</taxon>
    </lineage>
</organism>
<evidence type="ECO:0000259" key="13">
    <source>
        <dbReference type="Pfam" id="PF00593"/>
    </source>
</evidence>
<comment type="caution">
    <text evidence="15">The sequence shown here is derived from an EMBL/GenBank/DDBJ whole genome shotgun (WGS) entry which is preliminary data.</text>
</comment>
<sequence length="712" mass="77690">MLEQAPTNNLRHAALLSNRTAATSVAGAMLIAGQLTTQAAPTELTQGEPQKTETLDPSVLTADENAKLKPEQLSSSRYTAPLRDIPRTVTVVPEALIKQQNATTVQDALRNVPGISLQAGEGGTPAGDQLSIRGFDARTDFFVDGVRDIGGYTRDPFNYEQIEVSKGPSSTDSGRGGTGGSINLATKTPKLDGATDASISLGTDSFARATLDYNQPLNLEGAAFRLNLMGHTAYVPGRDYVKQQRWGFAPSLAFGLGTDTVTTLSYMHMSQDNIPDYGIPWVNDEVPSGADFDNWYGLLSRDYEHVDTDIFTAEIKHRVNENFDLRGIARYGRNYRDSIITAPRLVGGTDDTIRRTDEKFRKQTNSIASIAVDANIRFETGDWKHTLVTGADYSRERDKNVNRTSDDSGAPDTDLYNPNPHGTDNSIYSYTGTTVGRADTIGIFVYDTIELNDQWILNGGVRFENFDAEVGDLTQDDNLFNWRASITYKPTENGSIYFAYGTSSNPSAESLSFGRGDALAGVDPEETETFELGTKWDLLDERLHLSAALFRTNKTNARTRASNSDPYELEGDLQVQGVEFGLAGEITDTWSIFAGYTYMDSEIKKDLAGGEGNGLGNTPEHSVSIWNTFDVTDKLALAGGVRYVGERDNGRGRIADDYITFDAAATYQINDSLSAQLNLLNIADERYVDQVGGGHFIPGPGRSASISLNYSF</sequence>
<feature type="domain" description="TonB-dependent receptor-like beta-barrel" evidence="13">
    <location>
        <begin position="254"/>
        <end position="682"/>
    </location>
</feature>
<comment type="similarity">
    <text evidence="2 10 11">Belongs to the TonB-dependent receptor family.</text>
</comment>
<dbReference type="InterPro" id="IPR010105">
    <property type="entry name" value="TonB_sidphr_rcpt"/>
</dbReference>
<evidence type="ECO:0000256" key="9">
    <source>
        <dbReference type="ARBA" id="ARBA00023237"/>
    </source>
</evidence>
<dbReference type="RefSeq" id="WP_346187568.1">
    <property type="nucleotide sequence ID" value="NZ_BAABRL010000002.1"/>
</dbReference>
<keyword evidence="7 10" id="KW-0472">Membrane</keyword>
<dbReference type="Pfam" id="PF07715">
    <property type="entry name" value="Plug"/>
    <property type="match status" value="1"/>
</dbReference>
<dbReference type="InterPro" id="IPR037066">
    <property type="entry name" value="Plug_dom_sf"/>
</dbReference>
<protein>
    <submittedName>
        <fullName evidence="15">TonB-dependent receptor BfrD</fullName>
    </submittedName>
</protein>
<keyword evidence="4 10" id="KW-1134">Transmembrane beta strand</keyword>
<feature type="region of interest" description="Disordered" evidence="12">
    <location>
        <begin position="164"/>
        <end position="189"/>
    </location>
</feature>
<feature type="compositionally biased region" description="Basic and acidic residues" evidence="12">
    <location>
        <begin position="397"/>
        <end position="406"/>
    </location>
</feature>
<keyword evidence="16" id="KW-1185">Reference proteome</keyword>
<dbReference type="PROSITE" id="PS52016">
    <property type="entry name" value="TONB_DEPENDENT_REC_3"/>
    <property type="match status" value="1"/>
</dbReference>
<feature type="domain" description="TonB-dependent receptor plug" evidence="14">
    <location>
        <begin position="82"/>
        <end position="180"/>
    </location>
</feature>
<name>A0ABP9UW14_9BACT</name>
<keyword evidence="9 10" id="KW-0998">Cell outer membrane</keyword>
<accession>A0ABP9UW14</accession>
<evidence type="ECO:0000256" key="5">
    <source>
        <dbReference type="ARBA" id="ARBA00022692"/>
    </source>
</evidence>
<dbReference type="Pfam" id="PF00593">
    <property type="entry name" value="TonB_dep_Rec_b-barrel"/>
    <property type="match status" value="1"/>
</dbReference>
<gene>
    <name evidence="15" type="primary">bfrD</name>
    <name evidence="15" type="ORF">Rhal01_00806</name>
</gene>
<evidence type="ECO:0000256" key="2">
    <source>
        <dbReference type="ARBA" id="ARBA00009810"/>
    </source>
</evidence>
<reference evidence="15 16" key="1">
    <citation type="submission" date="2024-02" db="EMBL/GenBank/DDBJ databases">
        <title>Rubritalea halochordaticola NBRC 107102.</title>
        <authorList>
            <person name="Ichikawa N."/>
            <person name="Katano-Makiyama Y."/>
            <person name="Hidaka K."/>
        </authorList>
    </citation>
    <scope>NUCLEOTIDE SEQUENCE [LARGE SCALE GENOMIC DNA]</scope>
    <source>
        <strain evidence="15 16">NBRC 107102</strain>
    </source>
</reference>
<feature type="region of interest" description="Disordered" evidence="12">
    <location>
        <begin position="397"/>
        <end position="425"/>
    </location>
</feature>
<keyword evidence="5 10" id="KW-0812">Transmembrane</keyword>
<evidence type="ECO:0000256" key="12">
    <source>
        <dbReference type="SAM" id="MobiDB-lite"/>
    </source>
</evidence>
<dbReference type="InterPro" id="IPR012910">
    <property type="entry name" value="Plug_dom"/>
</dbReference>
<dbReference type="PANTHER" id="PTHR32552:SF83">
    <property type="entry name" value="BLR3904 PROTEIN"/>
    <property type="match status" value="1"/>
</dbReference>
<evidence type="ECO:0000256" key="3">
    <source>
        <dbReference type="ARBA" id="ARBA00022448"/>
    </source>
</evidence>
<evidence type="ECO:0000256" key="1">
    <source>
        <dbReference type="ARBA" id="ARBA00004571"/>
    </source>
</evidence>
<evidence type="ECO:0000256" key="8">
    <source>
        <dbReference type="ARBA" id="ARBA00023170"/>
    </source>
</evidence>
<evidence type="ECO:0000256" key="10">
    <source>
        <dbReference type="PROSITE-ProRule" id="PRU01360"/>
    </source>
</evidence>
<evidence type="ECO:0000313" key="15">
    <source>
        <dbReference type="EMBL" id="GAA5494643.1"/>
    </source>
</evidence>
<evidence type="ECO:0000259" key="14">
    <source>
        <dbReference type="Pfam" id="PF07715"/>
    </source>
</evidence>
<dbReference type="Proteomes" id="UP001424741">
    <property type="component" value="Unassembled WGS sequence"/>
</dbReference>
<dbReference type="InterPro" id="IPR036942">
    <property type="entry name" value="Beta-barrel_TonB_sf"/>
</dbReference>
<dbReference type="InterPro" id="IPR039426">
    <property type="entry name" value="TonB-dep_rcpt-like"/>
</dbReference>
<keyword evidence="6 11" id="KW-0798">TonB box</keyword>
<proteinExistence type="inferred from homology"/>
<dbReference type="Gene3D" id="2.40.170.20">
    <property type="entry name" value="TonB-dependent receptor, beta-barrel domain"/>
    <property type="match status" value="1"/>
</dbReference>
<evidence type="ECO:0000313" key="16">
    <source>
        <dbReference type="Proteomes" id="UP001424741"/>
    </source>
</evidence>
<dbReference type="EMBL" id="BAABRL010000002">
    <property type="protein sequence ID" value="GAA5494643.1"/>
    <property type="molecule type" value="Genomic_DNA"/>
</dbReference>
<dbReference type="InterPro" id="IPR000531">
    <property type="entry name" value="Beta-barrel_TonB"/>
</dbReference>
<keyword evidence="8 15" id="KW-0675">Receptor</keyword>
<dbReference type="Gene3D" id="2.170.130.10">
    <property type="entry name" value="TonB-dependent receptor, plug domain"/>
    <property type="match status" value="1"/>
</dbReference>
<dbReference type="SUPFAM" id="SSF56935">
    <property type="entry name" value="Porins"/>
    <property type="match status" value="1"/>
</dbReference>
<keyword evidence="3 10" id="KW-0813">Transport</keyword>
<evidence type="ECO:0000256" key="6">
    <source>
        <dbReference type="ARBA" id="ARBA00023077"/>
    </source>
</evidence>
<dbReference type="CDD" id="cd01347">
    <property type="entry name" value="ligand_gated_channel"/>
    <property type="match status" value="1"/>
</dbReference>
<dbReference type="PANTHER" id="PTHR32552">
    <property type="entry name" value="FERRICHROME IRON RECEPTOR-RELATED"/>
    <property type="match status" value="1"/>
</dbReference>